<protein>
    <submittedName>
        <fullName evidence="2">Penicillin-binding protein</fullName>
    </submittedName>
</protein>
<gene>
    <name evidence="2" type="ORF">FC37_GL001883</name>
</gene>
<dbReference type="InterPro" id="IPR012338">
    <property type="entry name" value="Beta-lactam/transpept-like"/>
</dbReference>
<dbReference type="InterPro" id="IPR001466">
    <property type="entry name" value="Beta-lactam-related"/>
</dbReference>
<dbReference type="PANTHER" id="PTHR43283">
    <property type="entry name" value="BETA-LACTAMASE-RELATED"/>
    <property type="match status" value="1"/>
</dbReference>
<comment type="caution">
    <text evidence="2">The sequence shown here is derived from an EMBL/GenBank/DDBJ whole genome shotgun (WGS) entry which is preliminary data.</text>
</comment>
<evidence type="ECO:0000313" key="2">
    <source>
        <dbReference type="EMBL" id="KRL20642.1"/>
    </source>
</evidence>
<dbReference type="Gene3D" id="3.40.710.10">
    <property type="entry name" value="DD-peptidase/beta-lactamase superfamily"/>
    <property type="match status" value="1"/>
</dbReference>
<dbReference type="PATRIC" id="fig|1423748.3.peg.1955"/>
<dbReference type="InterPro" id="IPR050789">
    <property type="entry name" value="Diverse_Enzym_Activities"/>
</dbReference>
<evidence type="ECO:0000313" key="3">
    <source>
        <dbReference type="Proteomes" id="UP000051311"/>
    </source>
</evidence>
<feature type="domain" description="Beta-lactamase-related" evidence="1">
    <location>
        <begin position="13"/>
        <end position="255"/>
    </location>
</feature>
<name>A0A0R1NSN1_9LACO</name>
<organism evidence="2 3">
    <name type="scientific">Lactobacillus gallinarum DSM 10532 = JCM 2011</name>
    <dbReference type="NCBI Taxonomy" id="1423748"/>
    <lineage>
        <taxon>Bacteria</taxon>
        <taxon>Bacillati</taxon>
        <taxon>Bacillota</taxon>
        <taxon>Bacilli</taxon>
        <taxon>Lactobacillales</taxon>
        <taxon>Lactobacillaceae</taxon>
        <taxon>Lactobacillus</taxon>
    </lineage>
</organism>
<dbReference type="eggNOG" id="COG1680">
    <property type="taxonomic scope" value="Bacteria"/>
</dbReference>
<evidence type="ECO:0000259" key="1">
    <source>
        <dbReference type="Pfam" id="PF00144"/>
    </source>
</evidence>
<dbReference type="PANTHER" id="PTHR43283:SF3">
    <property type="entry name" value="BETA-LACTAMASE FAMILY PROTEIN (AFU_ORTHOLOGUE AFUA_5G07500)"/>
    <property type="match status" value="1"/>
</dbReference>
<reference evidence="2 3" key="1">
    <citation type="journal article" date="2015" name="Genome Announc.">
        <title>Expanding the biotechnology potential of lactobacilli through comparative genomics of 213 strains and associated genera.</title>
        <authorList>
            <person name="Sun Z."/>
            <person name="Harris H.M."/>
            <person name="McCann A."/>
            <person name="Guo C."/>
            <person name="Argimon S."/>
            <person name="Zhang W."/>
            <person name="Yang X."/>
            <person name="Jeffery I.B."/>
            <person name="Cooney J.C."/>
            <person name="Kagawa T.F."/>
            <person name="Liu W."/>
            <person name="Song Y."/>
            <person name="Salvetti E."/>
            <person name="Wrobel A."/>
            <person name="Rasinkangas P."/>
            <person name="Parkhill J."/>
            <person name="Rea M.C."/>
            <person name="O'Sullivan O."/>
            <person name="Ritari J."/>
            <person name="Douillard F.P."/>
            <person name="Paul Ross R."/>
            <person name="Yang R."/>
            <person name="Briner A.E."/>
            <person name="Felis G.E."/>
            <person name="de Vos W.M."/>
            <person name="Barrangou R."/>
            <person name="Klaenhammer T.R."/>
            <person name="Caufield P.W."/>
            <person name="Cui Y."/>
            <person name="Zhang H."/>
            <person name="O'Toole P.W."/>
        </authorList>
    </citation>
    <scope>NUCLEOTIDE SEQUENCE [LARGE SCALE GENOMIC DNA]</scope>
    <source>
        <strain evidence="2 3">DSM 10532</strain>
    </source>
</reference>
<dbReference type="RefSeq" id="WP_025005981.1">
    <property type="nucleotide sequence ID" value="NZ_AZEL01000056.1"/>
</dbReference>
<dbReference type="EMBL" id="AZEL01000056">
    <property type="protein sequence ID" value="KRL20642.1"/>
    <property type="molecule type" value="Genomic_DNA"/>
</dbReference>
<dbReference type="AlphaFoldDB" id="A0A0R1NSN1"/>
<dbReference type="SUPFAM" id="SSF56601">
    <property type="entry name" value="beta-lactamase/transpeptidase-like"/>
    <property type="match status" value="1"/>
</dbReference>
<accession>A0A0R1NSN1</accession>
<dbReference type="Proteomes" id="UP000051311">
    <property type="component" value="Unassembled WGS sequence"/>
</dbReference>
<sequence>MRQAIDRLGIKGSVLVTSNRKPLLEYATNNSTDTSYLINSVQKSMTAAMVMREVQKGRLSLDDPLSKFYPNVDGADNVKISNLLTMTSGLDLETDQQLGTPEFISDEANIAHDAKYTVFDGRKLGKWHYTAVNYIYLCGILSKLEHKSYEKLFRETYIKPLKLKQTEFLWSSMTKLKSAGWVPGYERSSGQFVRVDHDQAVKDAHNELGAGSIVMSNADLAKTIEYILHGKLLTKESRKVLFKGKAPSYYNGGFYNLKKYKAANGAGEGYYTFLRTTKGAKDMIIIQDNHTTHGEFGKIKKKVNRIMSIMLHFN</sequence>
<proteinExistence type="predicted"/>
<dbReference type="Pfam" id="PF00144">
    <property type="entry name" value="Beta-lactamase"/>
    <property type="match status" value="1"/>
</dbReference>
<dbReference type="STRING" id="1423748.FC37_GL001883"/>
<dbReference type="OrthoDB" id="2151402at2"/>